<feature type="transmembrane region" description="Helical" evidence="1">
    <location>
        <begin position="330"/>
        <end position="359"/>
    </location>
</feature>
<dbReference type="GO" id="GO:0140359">
    <property type="term" value="F:ABC-type transporter activity"/>
    <property type="evidence" value="ECO:0007669"/>
    <property type="project" value="InterPro"/>
</dbReference>
<evidence type="ECO:0000313" key="3">
    <source>
        <dbReference type="EMBL" id="HGT99324.1"/>
    </source>
</evidence>
<feature type="transmembrane region" description="Helical" evidence="1">
    <location>
        <begin position="365"/>
        <end position="386"/>
    </location>
</feature>
<keyword evidence="1" id="KW-0812">Transmembrane</keyword>
<accession>A0A7J3N0M5</accession>
<feature type="transmembrane region" description="Helical" evidence="1">
    <location>
        <begin position="12"/>
        <end position="40"/>
    </location>
</feature>
<feature type="transmembrane region" description="Helical" evidence="1">
    <location>
        <begin position="472"/>
        <end position="493"/>
    </location>
</feature>
<reference evidence="3" key="1">
    <citation type="journal article" date="2020" name="mSystems">
        <title>Genome- and Community-Level Interaction Insights into Carbon Utilization and Element Cycling Functions of Hydrothermarchaeota in Hydrothermal Sediment.</title>
        <authorList>
            <person name="Zhou Z."/>
            <person name="Liu Y."/>
            <person name="Xu W."/>
            <person name="Pan J."/>
            <person name="Luo Z.H."/>
            <person name="Li M."/>
        </authorList>
    </citation>
    <scope>NUCLEOTIDE SEQUENCE [LARGE SCALE GENOMIC DNA]</scope>
    <source>
        <strain evidence="2">SpSt-629</strain>
        <strain evidence="3">SpSt-688</strain>
    </source>
</reference>
<feature type="transmembrane region" description="Helical" evidence="1">
    <location>
        <begin position="398"/>
        <end position="424"/>
    </location>
</feature>
<keyword evidence="1" id="KW-0472">Membrane</keyword>
<dbReference type="EMBL" id="DTDH01000217">
    <property type="protein sequence ID" value="HGT99324.1"/>
    <property type="molecule type" value="Genomic_DNA"/>
</dbReference>
<evidence type="ECO:0008006" key="4">
    <source>
        <dbReference type="Google" id="ProtNLM"/>
    </source>
</evidence>
<gene>
    <name evidence="2" type="ORF">ENT99_08495</name>
    <name evidence="3" type="ORF">ENU64_07880</name>
</gene>
<evidence type="ECO:0000256" key="1">
    <source>
        <dbReference type="SAM" id="Phobius"/>
    </source>
</evidence>
<sequence length="498" mass="56231">MKIPILYDFKRSFLRISTIIILVVAIALGISLSYLTYIMLLRTQLINSVALHIEKDGECTIIGTIFDRKGTLIDGEINIIRNGMTIYSTSSRKGVYMATGSQLCGETPDSIEIRTNVMNFNITRYRGERIYHLYISLSGIEERWKGIEFPEDTFFTVYGSPDAWIFVNDTIAVFKLFTISRRTGHSILIVLSANISSIDLKPDLLLYYSTYRAFLSSEDSFKNLSTSYRTLEIKNIVEVYHIDLDPYNDTMILSLEKEGAIGMNTISYGGISFEQMYIEMALGSGGMNILVAFFPIVMIYLVNTLFAKPKESGALEFILARPVTRFDIYLLRYLSGVLTALSSATLYVVSIAVSSAIIFGITLDITSYIVLALGLSASFIMFYTLCYTLASVTRGKTYLATALALYILFAFLWTFIQFAIALALNIPLIGKEFTEFSHRLNHINPINYIDVVQYFIKLKYDLTQEISVANPYISIAVPIAWITVLFIIGYKIFKKIDL</sequence>
<dbReference type="Pfam" id="PF12679">
    <property type="entry name" value="ABC2_membrane_2"/>
    <property type="match status" value="1"/>
</dbReference>
<dbReference type="GO" id="GO:0005886">
    <property type="term" value="C:plasma membrane"/>
    <property type="evidence" value="ECO:0007669"/>
    <property type="project" value="UniProtKB-SubCell"/>
</dbReference>
<keyword evidence="1" id="KW-1133">Transmembrane helix</keyword>
<dbReference type="AlphaFoldDB" id="A0A7J3N0M5"/>
<organism evidence="3">
    <name type="scientific">Ignisphaera aggregans</name>
    <dbReference type="NCBI Taxonomy" id="334771"/>
    <lineage>
        <taxon>Archaea</taxon>
        <taxon>Thermoproteota</taxon>
        <taxon>Thermoprotei</taxon>
        <taxon>Desulfurococcales</taxon>
        <taxon>Desulfurococcaceae</taxon>
        <taxon>Ignisphaera</taxon>
    </lineage>
</organism>
<proteinExistence type="predicted"/>
<evidence type="ECO:0000313" key="2">
    <source>
        <dbReference type="EMBL" id="HFQ79715.1"/>
    </source>
</evidence>
<protein>
    <recommendedName>
        <fullName evidence="4">ABC transporter permease</fullName>
    </recommendedName>
</protein>
<name>A0A7J3N0M5_9CREN</name>
<feature type="transmembrane region" description="Helical" evidence="1">
    <location>
        <begin position="280"/>
        <end position="302"/>
    </location>
</feature>
<comment type="caution">
    <text evidence="3">The sequence shown here is derived from an EMBL/GenBank/DDBJ whole genome shotgun (WGS) entry which is preliminary data.</text>
</comment>
<dbReference type="PANTHER" id="PTHR43471">
    <property type="entry name" value="ABC TRANSPORTER PERMEASE"/>
    <property type="match status" value="1"/>
</dbReference>
<dbReference type="EMBL" id="DTAU01000154">
    <property type="protein sequence ID" value="HFQ79715.1"/>
    <property type="molecule type" value="Genomic_DNA"/>
</dbReference>